<proteinExistence type="predicted"/>
<protein>
    <submittedName>
        <fullName evidence="1">DUF3791 domain-containing protein</fullName>
    </submittedName>
</protein>
<reference evidence="1" key="1">
    <citation type="journal article" date="2021" name="PeerJ">
        <title>Extensive microbial diversity within the chicken gut microbiome revealed by metagenomics and culture.</title>
        <authorList>
            <person name="Gilroy R."/>
            <person name="Ravi A."/>
            <person name="Getino M."/>
            <person name="Pursley I."/>
            <person name="Horton D.L."/>
            <person name="Alikhan N.F."/>
            <person name="Baker D."/>
            <person name="Gharbi K."/>
            <person name="Hall N."/>
            <person name="Watson M."/>
            <person name="Adriaenssens E.M."/>
            <person name="Foster-Nyarko E."/>
            <person name="Jarju S."/>
            <person name="Secka A."/>
            <person name="Antonio M."/>
            <person name="Oren A."/>
            <person name="Chaudhuri R.R."/>
            <person name="La Ragione R."/>
            <person name="Hildebrand F."/>
            <person name="Pallen M.J."/>
        </authorList>
    </citation>
    <scope>NUCLEOTIDE SEQUENCE</scope>
    <source>
        <strain evidence="1">ChiHjej12B11-1927</strain>
    </source>
</reference>
<dbReference type="Proteomes" id="UP000824230">
    <property type="component" value="Unassembled WGS sequence"/>
</dbReference>
<name>A0A9D1VN97_9FIRM</name>
<accession>A0A9D1VN97</accession>
<comment type="caution">
    <text evidence="1">The sequence shown here is derived from an EMBL/GenBank/DDBJ whole genome shotgun (WGS) entry which is preliminary data.</text>
</comment>
<reference evidence="1" key="2">
    <citation type="submission" date="2021-04" db="EMBL/GenBank/DDBJ databases">
        <authorList>
            <person name="Gilroy R."/>
        </authorList>
    </citation>
    <scope>NUCLEOTIDE SEQUENCE</scope>
    <source>
        <strain evidence="1">ChiHjej12B11-1927</strain>
    </source>
</reference>
<dbReference type="InterPro" id="IPR024269">
    <property type="entry name" value="DUF3791"/>
</dbReference>
<dbReference type="EMBL" id="DXFG01000255">
    <property type="protein sequence ID" value="HIX38475.1"/>
    <property type="molecule type" value="Genomic_DNA"/>
</dbReference>
<dbReference type="AlphaFoldDB" id="A0A9D1VN97"/>
<feature type="non-terminal residue" evidence="1">
    <location>
        <position position="76"/>
    </location>
</feature>
<gene>
    <name evidence="1" type="ORF">H9738_11510</name>
</gene>
<evidence type="ECO:0000313" key="2">
    <source>
        <dbReference type="Proteomes" id="UP000824230"/>
    </source>
</evidence>
<evidence type="ECO:0000313" key="1">
    <source>
        <dbReference type="EMBL" id="HIX38475.1"/>
    </source>
</evidence>
<dbReference type="Pfam" id="PF12668">
    <property type="entry name" value="DUF3791"/>
    <property type="match status" value="1"/>
</dbReference>
<organism evidence="1 2">
    <name type="scientific">Candidatus Blautia pullistercoris</name>
    <dbReference type="NCBI Taxonomy" id="2838499"/>
    <lineage>
        <taxon>Bacteria</taxon>
        <taxon>Bacillati</taxon>
        <taxon>Bacillota</taxon>
        <taxon>Clostridia</taxon>
        <taxon>Lachnospirales</taxon>
        <taxon>Lachnospiraceae</taxon>
        <taxon>Blautia</taxon>
    </lineage>
</organism>
<sequence>MEKIKNKDELEFAIFCIENVAAYLGVSPRYVYDSITKQSNILNNYILPEYQVLHTQSKDYIVEDIVDVMKENGVEV</sequence>